<dbReference type="Proteomes" id="UP000293583">
    <property type="component" value="Unassembled WGS sequence"/>
</dbReference>
<sequence length="199" mass="23417">MFSFLETICIQDGKAQHLDFHQMRVNETFEQFFPEWEPFDVEELVTEQILPVEGTHRLRITYQEDPETIEILPYTKKEIKRFALVDTGEIDYGFKWSERGFFQTFLEAHPEADEVIFVKDGKVQDCSMANLAFLKEGIWYTPEDPLHWGTTRARLIIEEEIEETDILVEELATYERVCLINVFRPLSMENSLLVAESIL</sequence>
<evidence type="ECO:0000313" key="2">
    <source>
        <dbReference type="Proteomes" id="UP000293583"/>
    </source>
</evidence>
<dbReference type="EMBL" id="SEWY01000003">
    <property type="protein sequence ID" value="TBH73062.1"/>
    <property type="molecule type" value="Genomic_DNA"/>
</dbReference>
<evidence type="ECO:0008006" key="3">
    <source>
        <dbReference type="Google" id="ProtNLM"/>
    </source>
</evidence>
<gene>
    <name evidence="1" type="ORF">EWU20_06720</name>
</gene>
<comment type="caution">
    <text evidence="1">The sequence shown here is derived from an EMBL/GenBank/DDBJ whole genome shotgun (WGS) entry which is preliminary data.</text>
</comment>
<reference evidence="1 2" key="1">
    <citation type="submission" date="2019-02" db="EMBL/GenBank/DDBJ databases">
        <title>Genome of a new Bacteroidetes strain.</title>
        <authorList>
            <person name="Pitt A."/>
        </authorList>
    </citation>
    <scope>NUCLEOTIDE SEQUENCE [LARGE SCALE GENOMIC DNA]</scope>
    <source>
        <strain evidence="1 2">103A-SOEBACH</strain>
    </source>
</reference>
<dbReference type="GO" id="GO:0003824">
    <property type="term" value="F:catalytic activity"/>
    <property type="evidence" value="ECO:0007669"/>
    <property type="project" value="InterPro"/>
</dbReference>
<dbReference type="SUPFAM" id="SSF56752">
    <property type="entry name" value="D-aminoacid aminotransferase-like PLP-dependent enzymes"/>
    <property type="match status" value="1"/>
</dbReference>
<dbReference type="RefSeq" id="WP_130923214.1">
    <property type="nucleotide sequence ID" value="NZ_JAANON010000001.1"/>
</dbReference>
<accession>A0A4Q9BAF6</accession>
<keyword evidence="2" id="KW-1185">Reference proteome</keyword>
<dbReference type="InterPro" id="IPR043132">
    <property type="entry name" value="BCAT-like_C"/>
</dbReference>
<dbReference type="InterPro" id="IPR043131">
    <property type="entry name" value="BCAT-like_N"/>
</dbReference>
<dbReference type="Gene3D" id="3.30.470.10">
    <property type="match status" value="1"/>
</dbReference>
<dbReference type="Gene3D" id="3.20.10.10">
    <property type="entry name" value="D-amino Acid Aminotransferase, subunit A, domain 2"/>
    <property type="match status" value="1"/>
</dbReference>
<dbReference type="Pfam" id="PF01063">
    <property type="entry name" value="Aminotran_4"/>
    <property type="match status" value="1"/>
</dbReference>
<dbReference type="OrthoDB" id="1148709at2"/>
<dbReference type="InterPro" id="IPR036038">
    <property type="entry name" value="Aminotransferase-like"/>
</dbReference>
<organism evidence="1 2">
    <name type="scientific">Aquirufa antheringensis</name>
    <dbReference type="NCBI Taxonomy" id="2516559"/>
    <lineage>
        <taxon>Bacteria</taxon>
        <taxon>Pseudomonadati</taxon>
        <taxon>Bacteroidota</taxon>
        <taxon>Cytophagia</taxon>
        <taxon>Cytophagales</taxon>
        <taxon>Flectobacillaceae</taxon>
        <taxon>Aquirufa</taxon>
    </lineage>
</organism>
<dbReference type="AlphaFoldDB" id="A0A4Q9BAF6"/>
<protein>
    <recommendedName>
        <fullName evidence="3">Chorismate-binding protein</fullName>
    </recommendedName>
</protein>
<proteinExistence type="predicted"/>
<evidence type="ECO:0000313" key="1">
    <source>
        <dbReference type="EMBL" id="TBH73062.1"/>
    </source>
</evidence>
<name>A0A4Q9BAF6_9BACT</name>
<dbReference type="InterPro" id="IPR001544">
    <property type="entry name" value="Aminotrans_IV"/>
</dbReference>